<protein>
    <recommendedName>
        <fullName evidence="2">SLH domain-containing protein</fullName>
    </recommendedName>
</protein>
<dbReference type="Proteomes" id="UP000679779">
    <property type="component" value="Unassembled WGS sequence"/>
</dbReference>
<dbReference type="InterPro" id="IPR001119">
    <property type="entry name" value="SLH_dom"/>
</dbReference>
<dbReference type="PROSITE" id="PS51272">
    <property type="entry name" value="SLH"/>
    <property type="match status" value="2"/>
</dbReference>
<evidence type="ECO:0000256" key="1">
    <source>
        <dbReference type="SAM" id="SignalP"/>
    </source>
</evidence>
<feature type="chain" id="PRO_5036828180" description="SLH domain-containing protein" evidence="1">
    <location>
        <begin position="35"/>
        <end position="917"/>
    </location>
</feature>
<dbReference type="RefSeq" id="WP_160041465.1">
    <property type="nucleotide sequence ID" value="NZ_BORQ01000002.1"/>
</dbReference>
<name>A0A919XE14_9BACL</name>
<evidence type="ECO:0000313" key="3">
    <source>
        <dbReference type="EMBL" id="GIO30992.1"/>
    </source>
</evidence>
<evidence type="ECO:0000313" key="4">
    <source>
        <dbReference type="Proteomes" id="UP000679779"/>
    </source>
</evidence>
<feature type="domain" description="SLH" evidence="2">
    <location>
        <begin position="55"/>
        <end position="117"/>
    </location>
</feature>
<proteinExistence type="predicted"/>
<feature type="domain" description="SLH" evidence="2">
    <location>
        <begin position="190"/>
        <end position="253"/>
    </location>
</feature>
<dbReference type="AlphaFoldDB" id="A0A919XE14"/>
<gene>
    <name evidence="3" type="ORF">J2TS6_21330</name>
</gene>
<sequence>MATRRINSSSHSKKVVSAVIAGLMVMGSGTAAFADNAAGNTTNNTSSATNQTVAANGLFKDVKSGYWAEKHIYKLASQGILLGNNGLFRPNDNVTQQEAVTMAIRFAGLEGKVDPNASVVLPSNMQVNNYFKPYVALAIQQNLLDKTSENAASDSKQTWGERKASREWITEILIRALGKESDASALASKATSFADNGKISAGKRGFVNAALELGLTNGIEGNRFDPQGSVTRAQLATFFSRAEAYSSVRYANSAEGVVTGLSSNKLDLYVDGSIRTYVLDNATMYFTKDSESKISFADLKPYTKVMVIGSGSNAAYVEVTDAKEQLESVEGTFQKLSPGNILWVETNSTFKQFTYDAGTAFLDQNGAKIDPSTLAVGSKIVVHQETFTSEKKPVIVQVKSGVVNKNGTGTLQSVDTATKSLVIKNASGDLESYTWDDSLVVKYQNQLLSPSELKNGAVIKYTVKNNLLETVEVTQGVERTIRGSLYEVGTNNATITYKREGGQLEVKLLAEKPEIVISGIAAPTLNDLNADQTNGDQVEITLDPQDQVTKIQVLNRQMEQKKGATVVQYEPKSRVLTLLDANKKPYVVTLDEKTKLSYNAASPTLEGIAPYLTNGRKVNITYLTNRALSIEVILQYEGKVTSLDLTNKKLTLVGADGQNMTLPFNNPTVSVYGKSNGSLSDVKVGTAIAAVLNVTQDAIQSIQVKSNVQFELLSVDYSNSRLTVKKDGVTSQFYVDKSVLTDENGQAITVQDLRAGQLLNVTFNGIDPASAQLVKLTNGEVTAVNSSASPSITVKTYGGSTETFKLDSSSKIVNDAGSALSITNVAAGNRVEVRKDADGNSVVKVLSVSNQIFWKYDSYAKEIYVKRQNVNDTNHFALSPAAYIHQGDTTLTVQSLKENDNIVLYLSNGTIVEIQKQ</sequence>
<dbReference type="EMBL" id="BORQ01000002">
    <property type="protein sequence ID" value="GIO30992.1"/>
    <property type="molecule type" value="Genomic_DNA"/>
</dbReference>
<keyword evidence="1" id="KW-0732">Signal</keyword>
<organism evidence="3 4">
    <name type="scientific">Paenibacillus albilobatus</name>
    <dbReference type="NCBI Taxonomy" id="2716884"/>
    <lineage>
        <taxon>Bacteria</taxon>
        <taxon>Bacillati</taxon>
        <taxon>Bacillota</taxon>
        <taxon>Bacilli</taxon>
        <taxon>Bacillales</taxon>
        <taxon>Paenibacillaceae</taxon>
        <taxon>Paenibacillus</taxon>
    </lineage>
</organism>
<keyword evidence="4" id="KW-1185">Reference proteome</keyword>
<accession>A0A919XE14</accession>
<evidence type="ECO:0000259" key="2">
    <source>
        <dbReference type="PROSITE" id="PS51272"/>
    </source>
</evidence>
<comment type="caution">
    <text evidence="3">The sequence shown here is derived from an EMBL/GenBank/DDBJ whole genome shotgun (WGS) entry which is preliminary data.</text>
</comment>
<reference evidence="3" key="1">
    <citation type="submission" date="2021-03" db="EMBL/GenBank/DDBJ databases">
        <title>Antimicrobial resistance genes in bacteria isolated from Japanese honey, and their potential for conferring macrolide and lincosamide resistance in the American foulbrood pathogen Paenibacillus larvae.</title>
        <authorList>
            <person name="Okamoto M."/>
            <person name="Kumagai M."/>
            <person name="Kanamori H."/>
            <person name="Takamatsu D."/>
        </authorList>
    </citation>
    <scope>NUCLEOTIDE SEQUENCE</scope>
    <source>
        <strain evidence="3">J2TS6</strain>
    </source>
</reference>
<feature type="signal peptide" evidence="1">
    <location>
        <begin position="1"/>
        <end position="34"/>
    </location>
</feature>
<dbReference type="Pfam" id="PF00395">
    <property type="entry name" value="SLH"/>
    <property type="match status" value="2"/>
</dbReference>